<dbReference type="InterPro" id="IPR016181">
    <property type="entry name" value="Acyl_CoA_acyltransferase"/>
</dbReference>
<evidence type="ECO:0000313" key="2">
    <source>
        <dbReference type="EMBL" id="OLR90220.1"/>
    </source>
</evidence>
<dbReference type="Pfam" id="PF00583">
    <property type="entry name" value="Acetyltransf_1"/>
    <property type="match status" value="1"/>
</dbReference>
<dbReference type="PROSITE" id="PS51186">
    <property type="entry name" value="GNAT"/>
    <property type="match status" value="1"/>
</dbReference>
<gene>
    <name evidence="2" type="ORF">BJP25_04495</name>
</gene>
<organism evidence="2 3">
    <name type="scientific">Actinokineospora bangkokensis</name>
    <dbReference type="NCBI Taxonomy" id="1193682"/>
    <lineage>
        <taxon>Bacteria</taxon>
        <taxon>Bacillati</taxon>
        <taxon>Actinomycetota</taxon>
        <taxon>Actinomycetes</taxon>
        <taxon>Pseudonocardiales</taxon>
        <taxon>Pseudonocardiaceae</taxon>
        <taxon>Actinokineospora</taxon>
    </lineage>
</organism>
<dbReference type="CDD" id="cd04301">
    <property type="entry name" value="NAT_SF"/>
    <property type="match status" value="1"/>
</dbReference>
<keyword evidence="3" id="KW-1185">Reference proteome</keyword>
<dbReference type="Proteomes" id="UP000186040">
    <property type="component" value="Unassembled WGS sequence"/>
</dbReference>
<evidence type="ECO:0000313" key="3">
    <source>
        <dbReference type="Proteomes" id="UP000186040"/>
    </source>
</evidence>
<dbReference type="SUPFAM" id="SSF55729">
    <property type="entry name" value="Acyl-CoA N-acyltransferases (Nat)"/>
    <property type="match status" value="1"/>
</dbReference>
<dbReference type="STRING" id="1193682.BJP25_04495"/>
<dbReference type="RefSeq" id="WP_075978426.1">
    <property type="nucleotide sequence ID" value="NZ_MKQR01000028.1"/>
</dbReference>
<protein>
    <recommendedName>
        <fullName evidence="1">N-acetyltransferase domain-containing protein</fullName>
    </recommendedName>
</protein>
<dbReference type="OrthoDB" id="3814600at2"/>
<name>A0A1Q9LDW1_9PSEU</name>
<accession>A0A1Q9LDW1</accession>
<dbReference type="InterPro" id="IPR000182">
    <property type="entry name" value="GNAT_dom"/>
</dbReference>
<sequence length="259" mass="26874">MDAAAKTAVRIAAAQLAGLSRTRTLVPAGPFTGLIAPDGPDYLNYTVAARPGEPVEDPDEVDRGLDALRSAFPEGTLRFELIEEAAPGAVRALTSLGFTVTLRIPVLTLHAGDLVVPEAAPGVTVEVVTTDEDLRTAHRIAAGAFGIGDDSTPTTPLRTDPRDGGTVLAREDGYPVAVASWTPVADGVTEVAGVATEEEYRKQGFGALVTAHATRAAVESAGVTLAWLTPGSADADRVYRTVGFQPTGLAVHLAEEPSR</sequence>
<comment type="caution">
    <text evidence="2">The sequence shown here is derived from an EMBL/GenBank/DDBJ whole genome shotgun (WGS) entry which is preliminary data.</text>
</comment>
<dbReference type="EMBL" id="MKQR01000028">
    <property type="protein sequence ID" value="OLR90220.1"/>
    <property type="molecule type" value="Genomic_DNA"/>
</dbReference>
<reference evidence="2 3" key="1">
    <citation type="submission" date="2016-10" db="EMBL/GenBank/DDBJ databases">
        <title>The Draft Genome Sequence of Actinokineospora bangkokensis 44EHWT reveals the biosynthetic pathway of antifungal compounds Thailandins with unusual extender unit butylmalonyl-CoA.</title>
        <authorList>
            <person name="Greule A."/>
            <person name="Intra B."/>
            <person name="Flemming S."/>
            <person name="Rommel M.G."/>
            <person name="Panbangred W."/>
            <person name="Bechthold A."/>
        </authorList>
    </citation>
    <scope>NUCLEOTIDE SEQUENCE [LARGE SCALE GENOMIC DNA]</scope>
    <source>
        <strain evidence="2 3">44EHW</strain>
    </source>
</reference>
<proteinExistence type="predicted"/>
<dbReference type="GO" id="GO:0016747">
    <property type="term" value="F:acyltransferase activity, transferring groups other than amino-acyl groups"/>
    <property type="evidence" value="ECO:0007669"/>
    <property type="project" value="InterPro"/>
</dbReference>
<evidence type="ECO:0000259" key="1">
    <source>
        <dbReference type="PROSITE" id="PS51186"/>
    </source>
</evidence>
<dbReference type="AlphaFoldDB" id="A0A1Q9LDW1"/>
<dbReference type="Gene3D" id="3.40.630.30">
    <property type="match status" value="1"/>
</dbReference>
<feature type="domain" description="N-acetyltransferase" evidence="1">
    <location>
        <begin position="123"/>
        <end position="259"/>
    </location>
</feature>